<comment type="caution">
    <text evidence="1">The sequence shown here is derived from an EMBL/GenBank/DDBJ whole genome shotgun (WGS) entry which is preliminary data.</text>
</comment>
<name>A0AA91A6F6_9BACT</name>
<evidence type="ECO:0000313" key="2">
    <source>
        <dbReference type="Proteomes" id="UP000421283"/>
    </source>
</evidence>
<sequence>MPMPVLRKLSFGCDKLKIFQFVCHFLAYGFRHVVLTSLVQQIAERFVFGIPLVMSVLERCQEADRETYLYIFLWYMFH</sequence>
<protein>
    <submittedName>
        <fullName evidence="1">Uncharacterized protein</fullName>
    </submittedName>
</protein>
<dbReference type="Proteomes" id="UP000421283">
    <property type="component" value="Unassembled WGS sequence"/>
</dbReference>
<accession>A0AA91A6F6</accession>
<dbReference type="EMBL" id="VZAP01000009">
    <property type="protein sequence ID" value="MQO91198.1"/>
    <property type="molecule type" value="Genomic_DNA"/>
</dbReference>
<dbReference type="AlphaFoldDB" id="A0AA91A6F6"/>
<reference evidence="2" key="1">
    <citation type="submission" date="2019-09" db="EMBL/GenBank/DDBJ databases">
        <title>Distinct polysaccharide growth profiles of human intestinal Prevotella copri isolates.</title>
        <authorList>
            <person name="Fehlner-Peach H."/>
            <person name="Magnabosco C."/>
            <person name="Raghavan V."/>
            <person name="Scher J.U."/>
            <person name="Tett A."/>
            <person name="Cox L.M."/>
            <person name="Gottsegen C."/>
            <person name="Watters A."/>
            <person name="Wiltshire- Gordon J.D."/>
            <person name="Segata N."/>
            <person name="Bonneau R."/>
            <person name="Littman D.R."/>
        </authorList>
    </citation>
    <scope>NUCLEOTIDE SEQUENCE [LARGE SCALE GENOMIC DNA]</scope>
    <source>
        <strain evidence="2">iAU3127</strain>
    </source>
</reference>
<organism evidence="1 2">
    <name type="scientific">Segatella copri</name>
    <dbReference type="NCBI Taxonomy" id="165179"/>
    <lineage>
        <taxon>Bacteria</taxon>
        <taxon>Pseudomonadati</taxon>
        <taxon>Bacteroidota</taxon>
        <taxon>Bacteroidia</taxon>
        <taxon>Bacteroidales</taxon>
        <taxon>Prevotellaceae</taxon>
        <taxon>Segatella</taxon>
    </lineage>
</organism>
<proteinExistence type="predicted"/>
<evidence type="ECO:0000313" key="1">
    <source>
        <dbReference type="EMBL" id="MQO91198.1"/>
    </source>
</evidence>
<gene>
    <name evidence="1" type="ORF">F7D31_00620</name>
</gene>